<dbReference type="InterPro" id="IPR002934">
    <property type="entry name" value="Polymerase_NTP_transf_dom"/>
</dbReference>
<sequence>MMIQDTAQAADVARRLVMEQFPSALAAWLGGSVVRGDASATSDLDITVLLDGLPAPMRRSIEYGGWPVELFVHTEASLAHFCEKDRQRRQPTMMRLVGETVILTDTDGSGARLQQACLAEVEAGPSALTTAELDLLRYTITCLLDDLADASTDDVRTAIASVLWQDAARLLLTGVRRWYGTGKGLLRELSAYDAIHATNHAHDLPAGVRAASAGDSSTLIEHTEQILNLHGGRLFAGFELAAEPV</sequence>
<evidence type="ECO:0000313" key="3">
    <source>
        <dbReference type="Proteomes" id="UP000295573"/>
    </source>
</evidence>
<gene>
    <name evidence="2" type="ORF">EV646_101574</name>
</gene>
<evidence type="ECO:0000313" key="2">
    <source>
        <dbReference type="EMBL" id="TCO51583.1"/>
    </source>
</evidence>
<dbReference type="EMBL" id="SLWR01000001">
    <property type="protein sequence ID" value="TCO51583.1"/>
    <property type="molecule type" value="Genomic_DNA"/>
</dbReference>
<proteinExistence type="predicted"/>
<dbReference type="InterPro" id="IPR043519">
    <property type="entry name" value="NT_sf"/>
</dbReference>
<dbReference type="GO" id="GO:0016779">
    <property type="term" value="F:nucleotidyltransferase activity"/>
    <property type="evidence" value="ECO:0007669"/>
    <property type="project" value="InterPro"/>
</dbReference>
<feature type="domain" description="Polymerase nucleotidyl transferase" evidence="1">
    <location>
        <begin position="24"/>
        <end position="53"/>
    </location>
</feature>
<dbReference type="CDD" id="cd05403">
    <property type="entry name" value="NT_KNTase_like"/>
    <property type="match status" value="1"/>
</dbReference>
<name>A0A4R2J098_9ACTN</name>
<dbReference type="SUPFAM" id="SSF81301">
    <property type="entry name" value="Nucleotidyltransferase"/>
    <property type="match status" value="1"/>
</dbReference>
<protein>
    <recommendedName>
        <fullName evidence="1">Polymerase nucleotidyl transferase domain-containing protein</fullName>
    </recommendedName>
</protein>
<dbReference type="Gene3D" id="3.30.460.10">
    <property type="entry name" value="Beta Polymerase, domain 2"/>
    <property type="match status" value="1"/>
</dbReference>
<keyword evidence="3" id="KW-1185">Reference proteome</keyword>
<reference evidence="2 3" key="1">
    <citation type="journal article" date="2015" name="Stand. Genomic Sci.">
        <title>Genomic Encyclopedia of Bacterial and Archaeal Type Strains, Phase III: the genomes of soil and plant-associated and newly described type strains.</title>
        <authorList>
            <person name="Whitman W.B."/>
            <person name="Woyke T."/>
            <person name="Klenk H.P."/>
            <person name="Zhou Y."/>
            <person name="Lilburn T.G."/>
            <person name="Beck B.J."/>
            <person name="De Vos P."/>
            <person name="Vandamme P."/>
            <person name="Eisen J.A."/>
            <person name="Garrity G."/>
            <person name="Hugenholtz P."/>
            <person name="Kyrpides N.C."/>
        </authorList>
    </citation>
    <scope>NUCLEOTIDE SEQUENCE [LARGE SCALE GENOMIC DNA]</scope>
    <source>
        <strain evidence="2 3">VKM Ac-2541</strain>
    </source>
</reference>
<evidence type="ECO:0000259" key="1">
    <source>
        <dbReference type="Pfam" id="PF01909"/>
    </source>
</evidence>
<dbReference type="AlphaFoldDB" id="A0A4R2J098"/>
<organism evidence="2 3">
    <name type="scientific">Kribbella antiqua</name>
    <dbReference type="NCBI Taxonomy" id="2512217"/>
    <lineage>
        <taxon>Bacteria</taxon>
        <taxon>Bacillati</taxon>
        <taxon>Actinomycetota</taxon>
        <taxon>Actinomycetes</taxon>
        <taxon>Propionibacteriales</taxon>
        <taxon>Kribbellaceae</taxon>
        <taxon>Kribbella</taxon>
    </lineage>
</organism>
<dbReference type="Proteomes" id="UP000295573">
    <property type="component" value="Unassembled WGS sequence"/>
</dbReference>
<accession>A0A4R2J098</accession>
<comment type="caution">
    <text evidence="2">The sequence shown here is derived from an EMBL/GenBank/DDBJ whole genome shotgun (WGS) entry which is preliminary data.</text>
</comment>
<dbReference type="Pfam" id="PF01909">
    <property type="entry name" value="NTP_transf_2"/>
    <property type="match status" value="1"/>
</dbReference>